<feature type="region of interest" description="Disordered" evidence="6">
    <location>
        <begin position="773"/>
        <end position="806"/>
    </location>
</feature>
<keyword evidence="4 5" id="KW-0067">ATP-binding</keyword>
<feature type="region of interest" description="Disordered" evidence="6">
    <location>
        <begin position="1645"/>
        <end position="1686"/>
    </location>
</feature>
<dbReference type="OrthoDB" id="542330at2759"/>
<feature type="compositionally biased region" description="Low complexity" evidence="6">
    <location>
        <begin position="1001"/>
        <end position="1020"/>
    </location>
</feature>
<dbReference type="EMBL" id="BNCP01000046">
    <property type="protein sequence ID" value="GIL88730.1"/>
    <property type="molecule type" value="Genomic_DNA"/>
</dbReference>
<dbReference type="GO" id="GO:0004674">
    <property type="term" value="F:protein serine/threonine kinase activity"/>
    <property type="evidence" value="ECO:0007669"/>
    <property type="project" value="TreeGrafter"/>
</dbReference>
<organism evidence="10 11">
    <name type="scientific">Volvox reticuliferus</name>
    <dbReference type="NCBI Taxonomy" id="1737510"/>
    <lineage>
        <taxon>Eukaryota</taxon>
        <taxon>Viridiplantae</taxon>
        <taxon>Chlorophyta</taxon>
        <taxon>core chlorophytes</taxon>
        <taxon>Chlorophyceae</taxon>
        <taxon>CS clade</taxon>
        <taxon>Chlamydomonadales</taxon>
        <taxon>Volvocaceae</taxon>
        <taxon>Volvox</taxon>
    </lineage>
</organism>
<gene>
    <name evidence="9" type="ORF">Vretifemale_16581</name>
    <name evidence="10" type="ORF">Vretimale_17300</name>
</gene>
<feature type="compositionally biased region" description="Polar residues" evidence="6">
    <location>
        <begin position="1669"/>
        <end position="1683"/>
    </location>
</feature>
<dbReference type="PROSITE" id="PS00107">
    <property type="entry name" value="PROTEIN_KINASE_ATP"/>
    <property type="match status" value="1"/>
</dbReference>
<dbReference type="PANTHER" id="PTHR44329">
    <property type="entry name" value="SERINE/THREONINE-PROTEIN KINASE TNNI3K-RELATED"/>
    <property type="match status" value="1"/>
</dbReference>
<dbReference type="InterPro" id="IPR008271">
    <property type="entry name" value="Ser/Thr_kinase_AS"/>
</dbReference>
<sequence>MPCRMWRLDSSLLVVALVLEFTSKALCQSDLGAGTSFSSLLADGSVVQLNTSAKVGLAKASVNGSFAIKGRSGVWISLPSELGVVRLERGSRLQLVDMGISYKVPGTLDLPSLLTPSFFDVDQAAVLELRNVSINTDCDTLYALQSYVCGRMPDENFEVALWAVRIVNLVTPTLLAENATLRCGVSASNSTVTVTYMGGDTMNSNTPNELSVTSDMNFPCVSSLVKTYADFLAVLSPYPNAQPQAFYPLIVNNITADLSIRTKIVASKSNVSVVITGRRNTPTQFDLGGLAGIISVSNSKVVKFEFRDITLTNLYYGPSNQNPWAFLTAALWFLDYRRADSIYSLSVTQVNLTRVTLVVSDSELRWWGAMVNMTLRANATGVDQGILIRYSAPGLQVVPDDGRIWIPYWEWAYGMTTWTNCTMTTTPLVPSRISPPLSPGILDTLLAYGQSSPVPLSKIQLVREQLSESVLSSASNVVLLDNVQLPTSLLASRPTLGANMTIWGAMSEVRYVDMQGLSGIITVPPYTVLTVRYVTIFNLAVGRGGVQPAPLQNYTLMLWTFNRALQQLASNQPRRALLSAGVSEDGTAARDASKRLALRGHWRRSEGLQPRVAELHNETKALNQISVEQLHGHLGRNEGGHWRRRQLMQATGSSDSDNSSSNSIGGGKIPVGPFQTWLRLEDVVLHMPEVEVKLIYDILAHNTTSLRVSPDAVDWIRVVLATAKVTRVDSSFLHFASLNWMGIEAVNVMLYASQSALLPYPVLQPTGSILLSGMPPSHPPPSLRLPSPSVALMPPVSASAPSDQQYPTSAAGVAAAPGTHAGSIIGPAVGSAAGLLLLCGLVAATVMFVRHRKRTPGPSQAKSLGPEVDDTSNAESGPRSTDLAVDGNNSKQLLPPPSPHEYVGPAIPAEAGRFSHTGKGTAPREIQSATQSGDTAAAAAAAANGKGSGKPPLGQPPCPPGHNRSQEANRLRTSRGSRLAKAENCTGANTASGKQPPPQSQPRKSQSSGSASSSSKGAGSDAVQINPRTELYAALAAFQSELGEQQQVTIISQLGAGAHGVVYRGEWRGLEVAIKTLFFQAFVGGNTDDSGNSLKEQAILEAAIATTLFHPNVINTFSYDIKPLRMCPAPASSTTSSRAETLVSSEGGSVMDWKLYIIQEYCDGGTLKDALDGARFTDPDTGMAYKETAVRVAIEIALGMSYIHGRNIIHGDLKPANILLRSNGASPYGYTAKIADFGLALKLKAGESHISNIRRGTPLYIASELVEDGRATTASDLYSFGVILWELLHGCTVARRLPLRRRIPNLPMEFYTWPPDCPPAYRELATACLSSNPASRPRFVDALPILNTLLSLLVDARLQEQQLRHQQQEERRRLPVKAAARVTAQECKREDEGQGQAQAASSGAHSGDKEGTLAEPDGVGCAGGAASGLSLDFQVEGTQQPNNPHPSCKQLPSFAGAAPSNPTSIEIPDCAVYKQSSRATTKNLDADNGVITGKGLEPVASAAIAAAGRGQASLGAKAMVATGARDVAAACVDMQVEPTHAGNVPRSTFAGQDNVDAAAGRDRPDKGDCADARSGNAEVAAAAPEVGASYGSHTGTGSQTEGYAPVGDARPMALRALVHTASAEVETVAEAEAVKLAACRDASMHGGGNAGGVSPSPGGGTISLDDKAQSGQPILGGQQQPSSPGLVEIRVPPNPNGVAVGLTAVCIEPSPAVADSDVHMHAGKAVEHSNPITDNAHANQHANLLTSKHASRQEWRNTTVFPTTVAAATAFLAAQPAAETPVPTTAAATAAVLAALAGSITNTRTLDNDIGGMLDSCLGSTDGRAMERGLMLDLMPALSNQPHSSHISSSLSPDLAVALEKMLGMHGIRRDAAPVLEPADMATSGTETCESGGRLAVLGRQG</sequence>
<dbReference type="PROSITE" id="PS00108">
    <property type="entry name" value="PROTEIN_KINASE_ST"/>
    <property type="match status" value="1"/>
</dbReference>
<keyword evidence="2 5" id="KW-0547">Nucleotide-binding</keyword>
<dbReference type="Proteomes" id="UP000747110">
    <property type="component" value="Unassembled WGS sequence"/>
</dbReference>
<dbReference type="Gene3D" id="3.30.200.20">
    <property type="entry name" value="Phosphorylase Kinase, domain 1"/>
    <property type="match status" value="1"/>
</dbReference>
<keyword evidence="12" id="KW-1185">Reference proteome</keyword>
<dbReference type="GO" id="GO:0005524">
    <property type="term" value="F:ATP binding"/>
    <property type="evidence" value="ECO:0007669"/>
    <property type="project" value="UniProtKB-UniRule"/>
</dbReference>
<evidence type="ECO:0000256" key="3">
    <source>
        <dbReference type="ARBA" id="ARBA00022777"/>
    </source>
</evidence>
<dbReference type="InterPro" id="IPR000719">
    <property type="entry name" value="Prot_kinase_dom"/>
</dbReference>
<dbReference type="PANTHER" id="PTHR44329:SF289">
    <property type="entry name" value="SERINE_THREONINE-PROTEIN KINASE VIK"/>
    <property type="match status" value="1"/>
</dbReference>
<feature type="compositionally biased region" description="Gly residues" evidence="6">
    <location>
        <begin position="1645"/>
        <end position="1661"/>
    </location>
</feature>
<comment type="caution">
    <text evidence="10">The sequence shown here is derived from an EMBL/GenBank/DDBJ whole genome shotgun (WGS) entry which is preliminary data.</text>
</comment>
<evidence type="ECO:0000313" key="10">
    <source>
        <dbReference type="EMBL" id="GIM14288.1"/>
    </source>
</evidence>
<feature type="compositionally biased region" description="Low complexity" evidence="6">
    <location>
        <begin position="1394"/>
        <end position="1405"/>
    </location>
</feature>
<name>A0A8J4GSP3_9CHLO</name>
<feature type="compositionally biased region" description="Basic and acidic residues" evidence="6">
    <location>
        <begin position="1559"/>
        <end position="1571"/>
    </location>
</feature>
<accession>A0A8J4GSP3</accession>
<feature type="region of interest" description="Disordered" evidence="6">
    <location>
        <begin position="1436"/>
        <end position="1462"/>
    </location>
</feature>
<dbReference type="InterPro" id="IPR051681">
    <property type="entry name" value="Ser/Thr_Kinases-Pseudokinases"/>
</dbReference>
<keyword evidence="7" id="KW-0732">Signal</keyword>
<feature type="region of interest" description="Disordered" evidence="6">
    <location>
        <begin position="1542"/>
        <end position="1577"/>
    </location>
</feature>
<evidence type="ECO:0000256" key="4">
    <source>
        <dbReference type="ARBA" id="ARBA00022840"/>
    </source>
</evidence>
<evidence type="ECO:0000256" key="7">
    <source>
        <dbReference type="SAM" id="SignalP"/>
    </source>
</evidence>
<evidence type="ECO:0000259" key="8">
    <source>
        <dbReference type="PROSITE" id="PS50011"/>
    </source>
</evidence>
<dbReference type="InterPro" id="IPR011009">
    <property type="entry name" value="Kinase-like_dom_sf"/>
</dbReference>
<evidence type="ECO:0000256" key="6">
    <source>
        <dbReference type="SAM" id="MobiDB-lite"/>
    </source>
</evidence>
<dbReference type="SUPFAM" id="SSF56112">
    <property type="entry name" value="Protein kinase-like (PK-like)"/>
    <property type="match status" value="1"/>
</dbReference>
<feature type="signal peptide" evidence="7">
    <location>
        <begin position="1"/>
        <end position="27"/>
    </location>
</feature>
<dbReference type="Proteomes" id="UP000722791">
    <property type="component" value="Unassembled WGS sequence"/>
</dbReference>
<evidence type="ECO:0000313" key="9">
    <source>
        <dbReference type="EMBL" id="GIL88730.1"/>
    </source>
</evidence>
<feature type="binding site" evidence="5">
    <location>
        <position position="1075"/>
    </location>
    <ligand>
        <name>ATP</name>
        <dbReference type="ChEBI" id="CHEBI:30616"/>
    </ligand>
</feature>
<protein>
    <recommendedName>
        <fullName evidence="8">Protein kinase domain-containing protein</fullName>
    </recommendedName>
</protein>
<evidence type="ECO:0000256" key="2">
    <source>
        <dbReference type="ARBA" id="ARBA00022741"/>
    </source>
</evidence>
<evidence type="ECO:0000256" key="1">
    <source>
        <dbReference type="ARBA" id="ARBA00022679"/>
    </source>
</evidence>
<dbReference type="InterPro" id="IPR017441">
    <property type="entry name" value="Protein_kinase_ATP_BS"/>
</dbReference>
<proteinExistence type="predicted"/>
<feature type="region of interest" description="Disordered" evidence="6">
    <location>
        <begin position="854"/>
        <end position="1021"/>
    </location>
</feature>
<feature type="domain" description="Protein kinase" evidence="8">
    <location>
        <begin position="1048"/>
        <end position="1350"/>
    </location>
</feature>
<keyword evidence="3" id="KW-0418">Kinase</keyword>
<dbReference type="Pfam" id="PF00069">
    <property type="entry name" value="Pkinase"/>
    <property type="match status" value="1"/>
</dbReference>
<evidence type="ECO:0000313" key="11">
    <source>
        <dbReference type="Proteomes" id="UP000722791"/>
    </source>
</evidence>
<dbReference type="EMBL" id="BNCQ01000055">
    <property type="protein sequence ID" value="GIM14288.1"/>
    <property type="molecule type" value="Genomic_DNA"/>
</dbReference>
<reference evidence="10" key="1">
    <citation type="journal article" date="2021" name="Proc. Natl. Acad. Sci. U.S.A.">
        <title>Three genomes in the algal genus Volvox reveal the fate of a haploid sex-determining region after a transition to homothallism.</title>
        <authorList>
            <person name="Yamamoto K."/>
            <person name="Hamaji T."/>
            <person name="Kawai-Toyooka H."/>
            <person name="Matsuzaki R."/>
            <person name="Takahashi F."/>
            <person name="Nishimura Y."/>
            <person name="Kawachi M."/>
            <person name="Noguchi H."/>
            <person name="Minakuchi Y."/>
            <person name="Umen J.G."/>
            <person name="Toyoda A."/>
            <person name="Nozaki H."/>
        </authorList>
    </citation>
    <scope>NUCLEOTIDE SEQUENCE</scope>
    <source>
        <strain evidence="10">NIES-3785</strain>
        <strain evidence="9">NIES-3786</strain>
    </source>
</reference>
<evidence type="ECO:0000256" key="5">
    <source>
        <dbReference type="PROSITE-ProRule" id="PRU10141"/>
    </source>
</evidence>
<feature type="region of interest" description="Disordered" evidence="6">
    <location>
        <begin position="1383"/>
        <end position="1419"/>
    </location>
</feature>
<keyword evidence="1" id="KW-0808">Transferase</keyword>
<feature type="chain" id="PRO_5035415825" description="Protein kinase domain-containing protein" evidence="7">
    <location>
        <begin position="28"/>
        <end position="1902"/>
    </location>
</feature>
<dbReference type="Gene3D" id="1.10.510.10">
    <property type="entry name" value="Transferase(Phosphotransferase) domain 1"/>
    <property type="match status" value="1"/>
</dbReference>
<dbReference type="PROSITE" id="PS50011">
    <property type="entry name" value="PROTEIN_KINASE_DOM"/>
    <property type="match status" value="1"/>
</dbReference>
<dbReference type="SMART" id="SM00220">
    <property type="entry name" value="S_TKc"/>
    <property type="match status" value="1"/>
</dbReference>
<evidence type="ECO:0000313" key="12">
    <source>
        <dbReference type="Proteomes" id="UP000747110"/>
    </source>
</evidence>